<organism evidence="2 3">
    <name type="scientific">Coccidioides immitis RMSCC 2394</name>
    <dbReference type="NCBI Taxonomy" id="404692"/>
    <lineage>
        <taxon>Eukaryota</taxon>
        <taxon>Fungi</taxon>
        <taxon>Dikarya</taxon>
        <taxon>Ascomycota</taxon>
        <taxon>Pezizomycotina</taxon>
        <taxon>Eurotiomycetes</taxon>
        <taxon>Eurotiomycetidae</taxon>
        <taxon>Onygenales</taxon>
        <taxon>Onygenaceae</taxon>
        <taxon>Coccidioides</taxon>
    </lineage>
</organism>
<sequence length="147" mass="15847">MVLRKISVRGPWTSPTLPGPGQMDGRGSSGSRRFPPKNSAKRISFPARVNNGLAGISDTLGFAFLCKLPPARTDFPYRALYATRLLNILLTPPRTSMLPASSPLVNREAASRTLDRGMRYSSQGGPTKNEMAACKGLVATRIWGGES</sequence>
<evidence type="ECO:0000256" key="1">
    <source>
        <dbReference type="SAM" id="MobiDB-lite"/>
    </source>
</evidence>
<dbReference type="AlphaFoldDB" id="A0A0J7BAP3"/>
<feature type="region of interest" description="Disordered" evidence="1">
    <location>
        <begin position="1"/>
        <end position="39"/>
    </location>
</feature>
<gene>
    <name evidence="2" type="ORF">CIRG_06808</name>
</gene>
<evidence type="ECO:0000313" key="2">
    <source>
        <dbReference type="EMBL" id="KMP07127.1"/>
    </source>
</evidence>
<name>A0A0J7BAP3_COCIT</name>
<proteinExistence type="predicted"/>
<accession>A0A0J7BAP3</accession>
<reference evidence="3" key="1">
    <citation type="journal article" date="2010" name="Genome Res.">
        <title>Population genomic sequencing of Coccidioides fungi reveals recent hybridization and transposon control.</title>
        <authorList>
            <person name="Neafsey D.E."/>
            <person name="Barker B.M."/>
            <person name="Sharpton T.J."/>
            <person name="Stajich J.E."/>
            <person name="Park D.J."/>
            <person name="Whiston E."/>
            <person name="Hung C.-Y."/>
            <person name="McMahan C."/>
            <person name="White J."/>
            <person name="Sykes S."/>
            <person name="Heiman D."/>
            <person name="Young S."/>
            <person name="Zeng Q."/>
            <person name="Abouelleil A."/>
            <person name="Aftuck L."/>
            <person name="Bessette D."/>
            <person name="Brown A."/>
            <person name="FitzGerald M."/>
            <person name="Lui A."/>
            <person name="Macdonald J.P."/>
            <person name="Priest M."/>
            <person name="Orbach M.J."/>
            <person name="Galgiani J.N."/>
            <person name="Kirkland T.N."/>
            <person name="Cole G.T."/>
            <person name="Birren B.W."/>
            <person name="Henn M.R."/>
            <person name="Taylor J.W."/>
            <person name="Rounsley S.D."/>
        </authorList>
    </citation>
    <scope>NUCLEOTIDE SEQUENCE [LARGE SCALE GENOMIC DNA]</scope>
    <source>
        <strain evidence="3">RMSCC 2394</strain>
    </source>
</reference>
<protein>
    <submittedName>
        <fullName evidence="2">Uncharacterized protein</fullName>
    </submittedName>
</protein>
<dbReference type="EMBL" id="DS028096">
    <property type="protein sequence ID" value="KMP07127.1"/>
    <property type="molecule type" value="Genomic_DNA"/>
</dbReference>
<dbReference type="Proteomes" id="UP000054565">
    <property type="component" value="Unassembled WGS sequence"/>
</dbReference>
<evidence type="ECO:0000313" key="3">
    <source>
        <dbReference type="Proteomes" id="UP000054565"/>
    </source>
</evidence>